<organism evidence="7 8">
    <name type="scientific">Streptomyces gossypii</name>
    <dbReference type="NCBI Taxonomy" id="2883101"/>
    <lineage>
        <taxon>Bacteria</taxon>
        <taxon>Bacillati</taxon>
        <taxon>Actinomycetota</taxon>
        <taxon>Actinomycetes</taxon>
        <taxon>Kitasatosporales</taxon>
        <taxon>Streptomycetaceae</taxon>
        <taxon>Streptomyces</taxon>
    </lineage>
</organism>
<feature type="signal peptide" evidence="6">
    <location>
        <begin position="1"/>
        <end position="32"/>
    </location>
</feature>
<gene>
    <name evidence="7" type="ORF">LHJ74_00220</name>
</gene>
<name>A0ABT2JKZ6_9ACTN</name>
<keyword evidence="8" id="KW-1185">Reference proteome</keyword>
<evidence type="ECO:0000256" key="3">
    <source>
        <dbReference type="ARBA" id="ARBA00022801"/>
    </source>
</evidence>
<dbReference type="InterPro" id="IPR013517">
    <property type="entry name" value="FG-GAP"/>
</dbReference>
<dbReference type="PANTHER" id="PTHR23221">
    <property type="entry name" value="GLYCOSYLPHOSPHATIDYLINOSITOL PHOSPHOLIPASE D"/>
    <property type="match status" value="1"/>
</dbReference>
<dbReference type="InterPro" id="IPR013519">
    <property type="entry name" value="Int_alpha_beta-p"/>
</dbReference>
<keyword evidence="4" id="KW-0325">Glycoprotein</keyword>
<evidence type="ECO:0000256" key="2">
    <source>
        <dbReference type="ARBA" id="ARBA00022737"/>
    </source>
</evidence>
<reference evidence="7 8" key="1">
    <citation type="submission" date="2021-10" db="EMBL/GenBank/DDBJ databases">
        <title>Streptomyces gossypii sp. nov., isolated from soil collected from cotton field.</title>
        <authorList>
            <person name="Ge X."/>
            <person name="Chen X."/>
            <person name="Liu W."/>
        </authorList>
    </citation>
    <scope>NUCLEOTIDE SEQUENCE [LARGE SCALE GENOMIC DNA]</scope>
    <source>
        <strain evidence="7 8">N2-109</strain>
    </source>
</reference>
<comment type="caution">
    <text evidence="7">The sequence shown here is derived from an EMBL/GenBank/DDBJ whole genome shotgun (WGS) entry which is preliminary data.</text>
</comment>
<accession>A0ABT2JKZ6</accession>
<dbReference type="Pfam" id="PF01839">
    <property type="entry name" value="FG-GAP"/>
    <property type="match status" value="1"/>
</dbReference>
<proteinExistence type="predicted"/>
<keyword evidence="2" id="KW-0677">Repeat</keyword>
<keyword evidence="1 6" id="KW-0732">Signal</keyword>
<dbReference type="SUPFAM" id="SSF69318">
    <property type="entry name" value="Integrin alpha N-terminal domain"/>
    <property type="match status" value="1"/>
</dbReference>
<feature type="chain" id="PRO_5046821148" evidence="6">
    <location>
        <begin position="33"/>
        <end position="456"/>
    </location>
</feature>
<dbReference type="Pfam" id="PF13517">
    <property type="entry name" value="FG-GAP_3"/>
    <property type="match status" value="1"/>
</dbReference>
<evidence type="ECO:0000256" key="4">
    <source>
        <dbReference type="ARBA" id="ARBA00023180"/>
    </source>
</evidence>
<evidence type="ECO:0000256" key="5">
    <source>
        <dbReference type="SAM" id="MobiDB-lite"/>
    </source>
</evidence>
<dbReference type="PANTHER" id="PTHR23221:SF7">
    <property type="entry name" value="PHOSPHATIDYLINOSITOL-GLYCAN-SPECIFIC PHOSPHOLIPASE D"/>
    <property type="match status" value="1"/>
</dbReference>
<evidence type="ECO:0000313" key="8">
    <source>
        <dbReference type="Proteomes" id="UP001156389"/>
    </source>
</evidence>
<dbReference type="EMBL" id="JAJAGO010000001">
    <property type="protein sequence ID" value="MCT2588386.1"/>
    <property type="molecule type" value="Genomic_DNA"/>
</dbReference>
<dbReference type="InterPro" id="IPR028994">
    <property type="entry name" value="Integrin_alpha_N"/>
</dbReference>
<keyword evidence="3" id="KW-0378">Hydrolase</keyword>
<dbReference type="Proteomes" id="UP001156389">
    <property type="component" value="Unassembled WGS sequence"/>
</dbReference>
<feature type="region of interest" description="Disordered" evidence="5">
    <location>
        <begin position="65"/>
        <end position="91"/>
    </location>
</feature>
<evidence type="ECO:0000313" key="7">
    <source>
        <dbReference type="EMBL" id="MCT2588386.1"/>
    </source>
</evidence>
<dbReference type="RefSeq" id="WP_260215292.1">
    <property type="nucleotide sequence ID" value="NZ_JAJAGO010000001.1"/>
</dbReference>
<dbReference type="SMART" id="SM00191">
    <property type="entry name" value="Int_alpha"/>
    <property type="match status" value="4"/>
</dbReference>
<dbReference type="Gene3D" id="2.130.10.130">
    <property type="entry name" value="Integrin alpha, N-terminal"/>
    <property type="match status" value="3"/>
</dbReference>
<sequence length="456" mass="47179">MRQRPRIALVTAATVLLGGGGLTLLPATTVHAATSAARYGDDFNGDGHRDYASGGSGRVTVTYGTARGPGKRTASFDQDSPGIPGTPSRDHGDYEAFGDALAIGDFNRDGYGDLAVGDHSEDVDGKLSRGAVTLVWGSRSGLSSSATQLPHRLRTNHGSFGHALAAGDFDGDGKTDLAAAENESVFLYRGGFSTSGTSGKVTEHFPGEPGAFQPTALVAGKVTKDKITDLYVLGHGVEHVEPVNSGAWLLRGGPTIKPGELTTYSDKFNYQVTGVIADFDRNGYGDLAFREALHQRYAGSVLVLPGGPRGSAVPRRISQSTPGVATAATADDYFGRDLSAGDTNRDGYPDLAVGVPGEKAGAAERAGGVHILRGGKRGLTGSGSRWFTRRSAGVPGPAVEHEGFGAHVRLRDLDRDGDADLLVAGTTGSTVLLPGGRSGINASRARELPLAAGFPQ</sequence>
<dbReference type="PROSITE" id="PS51470">
    <property type="entry name" value="FG_GAP"/>
    <property type="match status" value="2"/>
</dbReference>
<evidence type="ECO:0000256" key="6">
    <source>
        <dbReference type="SAM" id="SignalP"/>
    </source>
</evidence>
<protein>
    <submittedName>
        <fullName evidence="7">VCBS repeat-containing protein</fullName>
    </submittedName>
</protein>
<evidence type="ECO:0000256" key="1">
    <source>
        <dbReference type="ARBA" id="ARBA00022729"/>
    </source>
</evidence>